<dbReference type="VEuPathDB" id="FungiDB:UMAG_02139"/>
<dbReference type="OrthoDB" id="2557966at2759"/>
<feature type="signal peptide" evidence="2">
    <location>
        <begin position="1"/>
        <end position="16"/>
    </location>
</feature>
<reference evidence="4" key="5">
    <citation type="submission" date="2014-09" db="EMBL/GenBank/DDBJ databases">
        <authorList>
            <person name="Guldener U."/>
            <person name="Munsterkotter M."/>
            <person name="Walter M.C."/>
            <person name="Mannhaupt G."/>
            <person name="Kahmann R."/>
        </authorList>
    </citation>
    <scope>NUCLEOTIDE SEQUENCE</scope>
    <source>
        <strain evidence="4">521</strain>
    </source>
</reference>
<accession>Q4PCM4</accession>
<reference evidence="4" key="1">
    <citation type="submission" date="2003-07" db="EMBL/GenBank/DDBJ databases">
        <authorList>
            <person name="Birren B."/>
            <person name="Nusbaum C."/>
            <person name="Abebe A."/>
            <person name="Abouelleil A."/>
            <person name="Adekoya E."/>
            <person name="Ait-zahra M."/>
            <person name="Allen N."/>
            <person name="Allen T."/>
            <person name="An P."/>
            <person name="Anderson M."/>
            <person name="Anderson S."/>
            <person name="Arachchi H."/>
            <person name="Armbruster J."/>
            <person name="Bachantsang P."/>
            <person name="Baldwin J."/>
            <person name="Barry A."/>
            <person name="Bayul T."/>
            <person name="Blitshsteyn B."/>
            <person name="Bloom T."/>
            <person name="Blye J."/>
            <person name="Boguslavskiy L."/>
            <person name="Borowsky M."/>
            <person name="Boukhgalter B."/>
            <person name="Brunache A."/>
            <person name="Butler J."/>
            <person name="Calixte N."/>
            <person name="Calvo S."/>
            <person name="Camarata J."/>
            <person name="Campo K."/>
            <person name="Chang J."/>
            <person name="Cheshatsang Y."/>
            <person name="Citroen M."/>
            <person name="Collymore A."/>
            <person name="Considine T."/>
            <person name="Cook A."/>
            <person name="Cooke P."/>
            <person name="Corum B."/>
            <person name="Cuomo C."/>
            <person name="David R."/>
            <person name="Dawoe T."/>
            <person name="Degray S."/>
            <person name="Dodge S."/>
            <person name="Dooley K."/>
            <person name="Dorje P."/>
            <person name="Dorjee K."/>
            <person name="Dorris L."/>
            <person name="Duffey N."/>
            <person name="Dupes A."/>
            <person name="Elkins T."/>
            <person name="Engels R."/>
            <person name="Erickson J."/>
            <person name="Farina A."/>
            <person name="Faro S."/>
            <person name="Ferreira P."/>
            <person name="Fischer H."/>
            <person name="Fitzgerald M."/>
            <person name="Foley K."/>
            <person name="Gage D."/>
            <person name="Galagan J."/>
            <person name="Gearin G."/>
            <person name="Gnerre S."/>
            <person name="Gnirke A."/>
            <person name="Goyette A."/>
            <person name="Graham J."/>
            <person name="Grandbois E."/>
            <person name="Gyaltsen K."/>
            <person name="Hafez N."/>
            <person name="Hagopian D."/>
            <person name="Hagos B."/>
            <person name="Hall J."/>
            <person name="Hatcher B."/>
            <person name="Heller A."/>
            <person name="Higgins H."/>
            <person name="Honan T."/>
            <person name="Horn A."/>
            <person name="Houde N."/>
            <person name="Hughes L."/>
            <person name="Hulme W."/>
            <person name="Husby E."/>
            <person name="Iliev I."/>
            <person name="Jaffe D."/>
            <person name="Jones C."/>
            <person name="Kamal M."/>
            <person name="Kamat A."/>
            <person name="Kamvysselis M."/>
            <person name="Karlsson E."/>
            <person name="Kells C."/>
            <person name="Kieu A."/>
            <person name="Kisner P."/>
            <person name="Kodira C."/>
            <person name="Kulbokas E."/>
            <person name="Labutti K."/>
            <person name="Lama D."/>
            <person name="Landers T."/>
            <person name="Leger J."/>
            <person name="Levine S."/>
            <person name="Lewis D."/>
            <person name="Lewis T."/>
            <person name="Lindblad-toh K."/>
            <person name="Liu X."/>
            <person name="Lokyitsang T."/>
            <person name="Lokyitsang Y."/>
            <person name="Lucien O."/>
            <person name="Lui A."/>
            <person name="Ma L.J."/>
            <person name="Mabbitt R."/>
            <person name="Macdonald J."/>
            <person name="Maclean C."/>
            <person name="Major J."/>
            <person name="Manning J."/>
            <person name="Marabella R."/>
            <person name="Maru K."/>
            <person name="Matthews C."/>
            <person name="Mauceli E."/>
            <person name="Mccarthy M."/>
            <person name="Mcdonough S."/>
            <person name="Mcghee T."/>
            <person name="Meldrim J."/>
            <person name="Meneus L."/>
            <person name="Mesirov J."/>
            <person name="Mihalev A."/>
            <person name="Mihova T."/>
            <person name="Mikkelsen T."/>
            <person name="Mlenga V."/>
            <person name="Moru K."/>
            <person name="Mozes J."/>
            <person name="Mulrain L."/>
            <person name="Munson G."/>
            <person name="Naylor J."/>
            <person name="Newes C."/>
            <person name="Nguyen C."/>
            <person name="Nguyen N."/>
            <person name="Nguyen T."/>
            <person name="Nicol R."/>
            <person name="Nielsen C."/>
            <person name="Nizzari M."/>
            <person name="Norbu C."/>
            <person name="Norbu N."/>
            <person name="O'donnell P."/>
            <person name="Okoawo O."/>
            <person name="O'leary S."/>
            <person name="Omotosho B."/>
            <person name="O'neill K."/>
            <person name="Osman S."/>
            <person name="Parker S."/>
            <person name="Perrin D."/>
            <person name="Phunkhang P."/>
            <person name="Piqani B."/>
            <person name="Purcell S."/>
            <person name="Rachupka T."/>
            <person name="Ramasamy U."/>
            <person name="Rameau R."/>
            <person name="Ray V."/>
            <person name="Raymond C."/>
            <person name="Retta R."/>
            <person name="Richardson S."/>
            <person name="Rise C."/>
            <person name="Rodriguez J."/>
            <person name="Rogers J."/>
            <person name="Rogov P."/>
            <person name="Rutman M."/>
            <person name="Schupbach R."/>
            <person name="Seaman C."/>
            <person name="Settipalli S."/>
            <person name="Sharpe T."/>
            <person name="Sheridan J."/>
            <person name="Sherpa N."/>
            <person name="Shi J."/>
            <person name="Smirnov S."/>
            <person name="Smith C."/>
            <person name="Sougnez C."/>
            <person name="Spencer B."/>
            <person name="Stalker J."/>
            <person name="Stange-thomann N."/>
            <person name="Stavropoulos S."/>
            <person name="Stetson K."/>
            <person name="Stone C."/>
            <person name="Stone S."/>
            <person name="Stubbs M."/>
            <person name="Talamas J."/>
            <person name="Tchuinga P."/>
            <person name="Tenzing P."/>
            <person name="Tesfaye S."/>
            <person name="Theodore J."/>
            <person name="Thoulutsang Y."/>
            <person name="Topham K."/>
            <person name="Towey S."/>
            <person name="Tsamla T."/>
            <person name="Tsomo N."/>
            <person name="Vallee D."/>
            <person name="Vassiliev H."/>
            <person name="Venkataraman V."/>
            <person name="Vinson J."/>
            <person name="Vo A."/>
            <person name="Wade C."/>
            <person name="Wang S."/>
            <person name="Wangchuk T."/>
            <person name="Wangdi T."/>
            <person name="Whittaker C."/>
            <person name="Wilkinson J."/>
            <person name="Wu Y."/>
            <person name="Wyman D."/>
            <person name="Yadav S."/>
            <person name="Yang S."/>
            <person name="Yang X."/>
            <person name="Yeager S."/>
            <person name="Yee E."/>
            <person name="Young G."/>
            <person name="Zainoun J."/>
            <person name="Zembeck L."/>
            <person name="Zimmer A."/>
            <person name="Zody M."/>
            <person name="Lander E."/>
        </authorList>
    </citation>
    <scope>NUCLEOTIDE SEQUENCE</scope>
    <source>
        <strain evidence="4">521</strain>
    </source>
</reference>
<dbReference type="RefSeq" id="XP_011388496.1">
    <property type="nucleotide sequence ID" value="XM_011390194.1"/>
</dbReference>
<accession>E3CTN2</accession>
<protein>
    <submittedName>
        <fullName evidence="3">Effector family protein Eff1-9</fullName>
    </submittedName>
</protein>
<reference evidence="3" key="3">
    <citation type="journal article" date="2010" name="New Phytol.">
        <title>The use of FLP-mediated recombination for the functional analysis of an effector gene family in the biotrophic smut fungus Ustilago maydis.</title>
        <authorList>
            <person name="Khrunyk Y."/>
            <person name="Muench K."/>
            <person name="Schipper K."/>
            <person name="Lupas A.N."/>
            <person name="Kahmann R."/>
        </authorList>
    </citation>
    <scope>NUCLEOTIDE SEQUENCE</scope>
    <source>
        <strain evidence="3">521</strain>
    </source>
</reference>
<feature type="compositionally biased region" description="Polar residues" evidence="1">
    <location>
        <begin position="243"/>
        <end position="260"/>
    </location>
</feature>
<dbReference type="GeneID" id="23562955"/>
<feature type="region of interest" description="Disordered" evidence="1">
    <location>
        <begin position="32"/>
        <end position="55"/>
    </location>
</feature>
<gene>
    <name evidence="3" type="primary">eff1-9</name>
    <name evidence="3" type="ORF">um02139</name>
    <name evidence="4" type="ORF">UMAG_02139</name>
</gene>
<reference evidence="3" key="4">
    <citation type="submission" date="2010-07" db="EMBL/GenBank/DDBJ databases">
        <authorList>
            <person name="Mannhaupt G."/>
        </authorList>
    </citation>
    <scope>NUCLEOTIDE SEQUENCE</scope>
    <source>
        <strain evidence="3">521</strain>
    </source>
</reference>
<keyword evidence="2" id="KW-0732">Signal</keyword>
<organism evidence="3">
    <name type="scientific">Mycosarcoma maydis</name>
    <name type="common">Corn smut fungus</name>
    <name type="synonym">Ustilago maydis</name>
    <dbReference type="NCBI Taxonomy" id="5270"/>
    <lineage>
        <taxon>Eukaryota</taxon>
        <taxon>Fungi</taxon>
        <taxon>Dikarya</taxon>
        <taxon>Basidiomycota</taxon>
        <taxon>Ustilaginomycotina</taxon>
        <taxon>Ustilaginomycetes</taxon>
        <taxon>Ustilaginales</taxon>
        <taxon>Ustilaginaceae</taxon>
        <taxon>Mycosarcoma</taxon>
    </lineage>
</organism>
<keyword evidence="5" id="KW-1185">Reference proteome</keyword>
<name>Q4PCM4_MYCMD</name>
<feature type="compositionally biased region" description="Polar residues" evidence="1">
    <location>
        <begin position="71"/>
        <end position="86"/>
    </location>
</feature>
<feature type="chain" id="PRO_5010843697" evidence="2">
    <location>
        <begin position="17"/>
        <end position="450"/>
    </location>
</feature>
<dbReference type="EMBL" id="CM003144">
    <property type="protein sequence ID" value="KIS69604.1"/>
    <property type="molecule type" value="Genomic_DNA"/>
</dbReference>
<sequence length="450" mass="51049">MSLIVILLWAFQVARAAPAGPADRNTDWQQYLRGSSTQPGLSWPHQHQGSTSSDLRSNYELQDAGAGYWSPANSHFDSDPAQSSQHWGEHAHDIQPSQSWSHNFAPHHPLTQYEHDYSYTPPELNTEDLEMLRDILTDSDNDGTSSVYRSNGRDASIGKNVVNVGHINNDQTHSSLYRDMHFSDAEPSQSWNYASTPHHTISPYDLSHTPRLLNAEELEFLHNALMASDSEALPPSGRPIGGETNTAFNVAKNPQTDQGESMSSSVPRKRVRKSSQVHGEERIRKQPESLKRTEPEVLRSIPYTEPLGSDRQTLGVLALRPNEKLIQEISSRVFAGKLRVAQEHLFYHLRMEDYFRKWPLRRRNRRLPLISTTAADGKTKLRIHMTDHYSSPRNANLRGTILENKQYYMFFGVPETLQAKNPIEYYGSGYIDVKDHSAVDQHLLPLLKGL</sequence>
<dbReference type="EMBL" id="BN001509">
    <property type="protein sequence ID" value="CBV36774.1"/>
    <property type="molecule type" value="Genomic_DNA"/>
</dbReference>
<proteinExistence type="predicted"/>
<reference evidence="4 5" key="2">
    <citation type="journal article" date="2006" name="Nature">
        <title>Insights from the genome of the biotrophic fungal plant pathogen Ustilago maydis.</title>
        <authorList>
            <person name="Kamper J."/>
            <person name="Kahmann R."/>
            <person name="Bolker M."/>
            <person name="Ma L.J."/>
            <person name="Brefort T."/>
            <person name="Saville B.J."/>
            <person name="Banuett F."/>
            <person name="Kronstad J.W."/>
            <person name="Gold S.E."/>
            <person name="Muller O."/>
            <person name="Perlin M.H."/>
            <person name="Wosten H.A."/>
            <person name="de Vries R."/>
            <person name="Ruiz-Herrera J."/>
            <person name="Reynaga-Pena C.G."/>
            <person name="Snetselaar K."/>
            <person name="McCann M."/>
            <person name="Perez-Martin J."/>
            <person name="Feldbrugge M."/>
            <person name="Basse C.W."/>
            <person name="Steinberg G."/>
            <person name="Ibeas J.I."/>
            <person name="Holloman W."/>
            <person name="Guzman P."/>
            <person name="Farman M."/>
            <person name="Stajich J.E."/>
            <person name="Sentandreu R."/>
            <person name="Gonzalez-Prieto J.M."/>
            <person name="Kennell J.C."/>
            <person name="Molina L."/>
            <person name="Schirawski J."/>
            <person name="Mendoza-Mendoza A."/>
            <person name="Greilinger D."/>
            <person name="Munch K."/>
            <person name="Rossel N."/>
            <person name="Scherer M."/>
            <person name="Vranes M."/>
            <person name="Ladendorf O."/>
            <person name="Vincon V."/>
            <person name="Fuchs U."/>
            <person name="Sandrock B."/>
            <person name="Meng S."/>
            <person name="Ho E.C."/>
            <person name="Cahill M.J."/>
            <person name="Boyce K.J."/>
            <person name="Klose J."/>
            <person name="Klosterman S.J."/>
            <person name="Deelstra H.J."/>
            <person name="Ortiz-Castellanos L."/>
            <person name="Li W."/>
            <person name="Sanchez-Alonso P."/>
            <person name="Schreier P.H."/>
            <person name="Hauser-Hahn I."/>
            <person name="Vaupel M."/>
            <person name="Koopmann E."/>
            <person name="Friedrich G."/>
            <person name="Voss H."/>
            <person name="Schluter T."/>
            <person name="Margolis J."/>
            <person name="Platt D."/>
            <person name="Swimmer C."/>
            <person name="Gnirke A."/>
            <person name="Chen F."/>
            <person name="Vysotskaia V."/>
            <person name="Mannhaupt G."/>
            <person name="Guldener U."/>
            <person name="Munsterkotter M."/>
            <person name="Haase D."/>
            <person name="Oesterheld M."/>
            <person name="Mewes H.W."/>
            <person name="Mauceli E.W."/>
            <person name="DeCaprio D."/>
            <person name="Wade C.M."/>
            <person name="Butler J."/>
            <person name="Young S."/>
            <person name="Jaffe D.B."/>
            <person name="Calvo S."/>
            <person name="Nusbaum C."/>
            <person name="Galagan J."/>
            <person name="Birren B.W."/>
        </authorList>
    </citation>
    <scope>NUCLEOTIDE SEQUENCE [LARGE SCALE GENOMIC DNA]</scope>
    <source>
        <strain evidence="4">521</strain>
        <strain evidence="5">521 / FGSC 9021</strain>
    </source>
</reference>
<evidence type="ECO:0000313" key="5">
    <source>
        <dbReference type="Proteomes" id="UP000000561"/>
    </source>
</evidence>
<evidence type="ECO:0000313" key="4">
    <source>
        <dbReference type="EMBL" id="KIS69604.1"/>
    </source>
</evidence>
<evidence type="ECO:0000313" key="3">
    <source>
        <dbReference type="EMBL" id="CBV36774.1"/>
    </source>
</evidence>
<reference evidence="5" key="6">
    <citation type="submission" date="2014-09" db="EMBL/GenBank/DDBJ databases">
        <authorList>
            <person name="Gueldener U."/>
            <person name="Muensterkoetter M."/>
            <person name="Walter M.C."/>
            <person name="Mannhaupt G."/>
            <person name="Kahmann R."/>
        </authorList>
    </citation>
    <scope>GENOME REANNOTATION</scope>
    <source>
        <strain evidence="5">521 / FGSC 9021</strain>
    </source>
</reference>
<feature type="region of interest" description="Disordered" evidence="1">
    <location>
        <begin position="70"/>
        <end position="107"/>
    </location>
</feature>
<evidence type="ECO:0000256" key="1">
    <source>
        <dbReference type="SAM" id="MobiDB-lite"/>
    </source>
</evidence>
<dbReference type="KEGG" id="uma:UMAG_02139"/>
<feature type="compositionally biased region" description="Basic and acidic residues" evidence="1">
    <location>
        <begin position="278"/>
        <end position="291"/>
    </location>
</feature>
<feature type="region of interest" description="Disordered" evidence="1">
    <location>
        <begin position="238"/>
        <end position="291"/>
    </location>
</feature>
<evidence type="ECO:0000256" key="2">
    <source>
        <dbReference type="SAM" id="SignalP"/>
    </source>
</evidence>
<dbReference type="Proteomes" id="UP000000561">
    <property type="component" value="Chromosome 5"/>
</dbReference>
<dbReference type="HOGENOM" id="CLU_608588_0_0_1"/>
<dbReference type="STRING" id="237631.Q4PCM4"/>
<dbReference type="eggNOG" id="ENOG502R2YQ">
    <property type="taxonomic scope" value="Eukaryota"/>
</dbReference>
<dbReference type="AlphaFoldDB" id="Q4PCM4"/>